<keyword evidence="13" id="KW-1185">Reference proteome</keyword>
<feature type="transmembrane region" description="Helical" evidence="10">
    <location>
        <begin position="17"/>
        <end position="43"/>
    </location>
</feature>
<comment type="caution">
    <text evidence="12">The sequence shown here is derived from an EMBL/GenBank/DDBJ whole genome shotgun (WGS) entry which is preliminary data.</text>
</comment>
<dbReference type="InterPro" id="IPR001841">
    <property type="entry name" value="Znf_RING"/>
</dbReference>
<dbReference type="PANTHER" id="PTHR46151:SF7">
    <property type="entry name" value="NEP1-INTERACTING PROTEIN 1"/>
    <property type="match status" value="1"/>
</dbReference>
<evidence type="ECO:0000256" key="2">
    <source>
        <dbReference type="ARBA" id="ARBA00022692"/>
    </source>
</evidence>
<evidence type="ECO:0000256" key="9">
    <source>
        <dbReference type="PROSITE-ProRule" id="PRU00175"/>
    </source>
</evidence>
<reference evidence="12" key="1">
    <citation type="submission" date="2021-03" db="EMBL/GenBank/DDBJ databases">
        <authorList>
            <person name="Li Z."/>
            <person name="Yang C."/>
        </authorList>
    </citation>
    <scope>NUCLEOTIDE SEQUENCE</scope>
    <source>
        <strain evidence="12">Dzin_1.0</strain>
        <tissue evidence="12">Leaf</tissue>
    </source>
</reference>
<evidence type="ECO:0000256" key="4">
    <source>
        <dbReference type="ARBA" id="ARBA00022771"/>
    </source>
</evidence>
<evidence type="ECO:0000256" key="8">
    <source>
        <dbReference type="ARBA" id="ARBA00061072"/>
    </source>
</evidence>
<evidence type="ECO:0000256" key="10">
    <source>
        <dbReference type="SAM" id="Phobius"/>
    </source>
</evidence>
<dbReference type="GO" id="GO:0016020">
    <property type="term" value="C:membrane"/>
    <property type="evidence" value="ECO:0007669"/>
    <property type="project" value="UniProtKB-SubCell"/>
</dbReference>
<evidence type="ECO:0000256" key="3">
    <source>
        <dbReference type="ARBA" id="ARBA00022723"/>
    </source>
</evidence>
<evidence type="ECO:0000256" key="6">
    <source>
        <dbReference type="ARBA" id="ARBA00022989"/>
    </source>
</evidence>
<dbReference type="Pfam" id="PF13639">
    <property type="entry name" value="zf-RING_2"/>
    <property type="match status" value="1"/>
</dbReference>
<keyword evidence="5" id="KW-0862">Zinc</keyword>
<sequence>MRGGGARSMVSDLLGRLLCGIVTCIFALVGSFVGAVTGGLIGLATESGLFRGAGIGAISGAVFSIEVVESSLALWHSNESGIWSILYVKVDIITSLLSGRLVREKVGPAVQSAVQSQMNAVDLPFIEVIDLFETGGTKGMSKDCVDKIPKISITAENNVDASGEKICCSVCLQDLQIGETVRSLPHCQHMFHLTCIDNWLIRHGSCPMCRRDI</sequence>
<accession>A0A9D5CAN4</accession>
<keyword evidence="6 10" id="KW-1133">Transmembrane helix</keyword>
<dbReference type="SUPFAM" id="SSF57850">
    <property type="entry name" value="RING/U-box"/>
    <property type="match status" value="1"/>
</dbReference>
<gene>
    <name evidence="12" type="ORF">J5N97_022723</name>
</gene>
<dbReference type="FunFam" id="3.30.40.10:FF:000505">
    <property type="entry name" value="NEP1-interacting protein-like 1"/>
    <property type="match status" value="1"/>
</dbReference>
<feature type="domain" description="RING-type" evidence="11">
    <location>
        <begin position="168"/>
        <end position="210"/>
    </location>
</feature>
<evidence type="ECO:0000313" key="13">
    <source>
        <dbReference type="Proteomes" id="UP001085076"/>
    </source>
</evidence>
<evidence type="ECO:0000256" key="1">
    <source>
        <dbReference type="ARBA" id="ARBA00004141"/>
    </source>
</evidence>
<evidence type="ECO:0000256" key="7">
    <source>
        <dbReference type="ARBA" id="ARBA00023136"/>
    </source>
</evidence>
<proteinExistence type="inferred from homology"/>
<evidence type="ECO:0000259" key="11">
    <source>
        <dbReference type="PROSITE" id="PS50089"/>
    </source>
</evidence>
<dbReference type="InterPro" id="IPR013083">
    <property type="entry name" value="Znf_RING/FYVE/PHD"/>
</dbReference>
<dbReference type="GO" id="GO:0008270">
    <property type="term" value="F:zinc ion binding"/>
    <property type="evidence" value="ECO:0007669"/>
    <property type="project" value="UniProtKB-KW"/>
</dbReference>
<evidence type="ECO:0000313" key="12">
    <source>
        <dbReference type="EMBL" id="KAJ0969846.1"/>
    </source>
</evidence>
<comment type="subcellular location">
    <subcellularLocation>
        <location evidence="1">Membrane</location>
        <topology evidence="1">Multi-pass membrane protein</topology>
    </subcellularLocation>
</comment>
<name>A0A9D5CAN4_9LILI</name>
<dbReference type="SMART" id="SM00184">
    <property type="entry name" value="RING"/>
    <property type="match status" value="1"/>
</dbReference>
<keyword evidence="7 10" id="KW-0472">Membrane</keyword>
<dbReference type="AlphaFoldDB" id="A0A9D5CAN4"/>
<dbReference type="EMBL" id="JAGGNH010000006">
    <property type="protein sequence ID" value="KAJ0969846.1"/>
    <property type="molecule type" value="Genomic_DNA"/>
</dbReference>
<dbReference type="Proteomes" id="UP001085076">
    <property type="component" value="Miscellaneous, Linkage group lg06"/>
</dbReference>
<keyword evidence="3" id="KW-0479">Metal-binding</keyword>
<dbReference type="CDD" id="cd23119">
    <property type="entry name" value="RING-H2_NIPL1-like"/>
    <property type="match status" value="1"/>
</dbReference>
<organism evidence="12 13">
    <name type="scientific">Dioscorea zingiberensis</name>
    <dbReference type="NCBI Taxonomy" id="325984"/>
    <lineage>
        <taxon>Eukaryota</taxon>
        <taxon>Viridiplantae</taxon>
        <taxon>Streptophyta</taxon>
        <taxon>Embryophyta</taxon>
        <taxon>Tracheophyta</taxon>
        <taxon>Spermatophyta</taxon>
        <taxon>Magnoliopsida</taxon>
        <taxon>Liliopsida</taxon>
        <taxon>Dioscoreales</taxon>
        <taxon>Dioscoreaceae</taxon>
        <taxon>Dioscorea</taxon>
    </lineage>
</organism>
<comment type="similarity">
    <text evidence="8">Belongs to the RING-type zinc finger family. NIP subfamily.</text>
</comment>
<keyword evidence="2 10" id="KW-0812">Transmembrane</keyword>
<reference evidence="12" key="2">
    <citation type="journal article" date="2022" name="Hortic Res">
        <title>The genome of Dioscorea zingiberensis sheds light on the biosynthesis, origin and evolution of the medicinally important diosgenin saponins.</title>
        <authorList>
            <person name="Li Y."/>
            <person name="Tan C."/>
            <person name="Li Z."/>
            <person name="Guo J."/>
            <person name="Li S."/>
            <person name="Chen X."/>
            <person name="Wang C."/>
            <person name="Dai X."/>
            <person name="Yang H."/>
            <person name="Song W."/>
            <person name="Hou L."/>
            <person name="Xu J."/>
            <person name="Tong Z."/>
            <person name="Xu A."/>
            <person name="Yuan X."/>
            <person name="Wang W."/>
            <person name="Yang Q."/>
            <person name="Chen L."/>
            <person name="Sun Z."/>
            <person name="Wang K."/>
            <person name="Pan B."/>
            <person name="Chen J."/>
            <person name="Bao Y."/>
            <person name="Liu F."/>
            <person name="Qi X."/>
            <person name="Gang D.R."/>
            <person name="Wen J."/>
            <person name="Li J."/>
        </authorList>
    </citation>
    <scope>NUCLEOTIDE SEQUENCE</scope>
    <source>
        <strain evidence="12">Dzin_1.0</strain>
    </source>
</reference>
<dbReference type="OrthoDB" id="8062037at2759"/>
<keyword evidence="4 9" id="KW-0863">Zinc-finger</keyword>
<dbReference type="Gene3D" id="3.30.40.10">
    <property type="entry name" value="Zinc/RING finger domain, C3HC4 (zinc finger)"/>
    <property type="match status" value="1"/>
</dbReference>
<dbReference type="PROSITE" id="PS50089">
    <property type="entry name" value="ZF_RING_2"/>
    <property type="match status" value="1"/>
</dbReference>
<dbReference type="PANTHER" id="PTHR46151">
    <property type="entry name" value="NEP1-INTERACTING PROTEIN-LIKE 2"/>
    <property type="match status" value="1"/>
</dbReference>
<protein>
    <recommendedName>
        <fullName evidence="11">RING-type domain-containing protein</fullName>
    </recommendedName>
</protein>
<evidence type="ECO:0000256" key="5">
    <source>
        <dbReference type="ARBA" id="ARBA00022833"/>
    </source>
</evidence>